<protein>
    <recommendedName>
        <fullName evidence="4">Phytanoyl-CoA dioxygenase</fullName>
    </recommendedName>
</protein>
<evidence type="ECO:0000256" key="1">
    <source>
        <dbReference type="SAM" id="MobiDB-lite"/>
    </source>
</evidence>
<dbReference type="Proteomes" id="UP001190700">
    <property type="component" value="Unassembled WGS sequence"/>
</dbReference>
<evidence type="ECO:0000313" key="3">
    <source>
        <dbReference type="Proteomes" id="UP001190700"/>
    </source>
</evidence>
<organism evidence="2 3">
    <name type="scientific">Cymbomonas tetramitiformis</name>
    <dbReference type="NCBI Taxonomy" id="36881"/>
    <lineage>
        <taxon>Eukaryota</taxon>
        <taxon>Viridiplantae</taxon>
        <taxon>Chlorophyta</taxon>
        <taxon>Pyramimonadophyceae</taxon>
        <taxon>Pyramimonadales</taxon>
        <taxon>Pyramimonadaceae</taxon>
        <taxon>Cymbomonas</taxon>
    </lineage>
</organism>
<keyword evidence="3" id="KW-1185">Reference proteome</keyword>
<feature type="compositionally biased region" description="Acidic residues" evidence="1">
    <location>
        <begin position="109"/>
        <end position="131"/>
    </location>
</feature>
<dbReference type="Pfam" id="PF05721">
    <property type="entry name" value="PhyH"/>
    <property type="match status" value="1"/>
</dbReference>
<dbReference type="EMBL" id="LGRX02006203">
    <property type="protein sequence ID" value="KAK3277237.1"/>
    <property type="molecule type" value="Genomic_DNA"/>
</dbReference>
<gene>
    <name evidence="2" type="ORF">CYMTET_14745</name>
</gene>
<feature type="compositionally biased region" description="Low complexity" evidence="1">
    <location>
        <begin position="469"/>
        <end position="482"/>
    </location>
</feature>
<proteinExistence type="predicted"/>
<feature type="compositionally biased region" description="Basic and acidic residues" evidence="1">
    <location>
        <begin position="91"/>
        <end position="108"/>
    </location>
</feature>
<dbReference type="Gene3D" id="2.60.120.620">
    <property type="entry name" value="q2cbj1_9rhob like domain"/>
    <property type="match status" value="1"/>
</dbReference>
<name>A0AAE0GFR9_9CHLO</name>
<reference evidence="2 3" key="1">
    <citation type="journal article" date="2015" name="Genome Biol. Evol.">
        <title>Comparative Genomics of a Bacterivorous Green Alga Reveals Evolutionary Causalities and Consequences of Phago-Mixotrophic Mode of Nutrition.</title>
        <authorList>
            <person name="Burns J.A."/>
            <person name="Paasch A."/>
            <person name="Narechania A."/>
            <person name="Kim E."/>
        </authorList>
    </citation>
    <scope>NUCLEOTIDE SEQUENCE [LARGE SCALE GENOMIC DNA]</scope>
    <source>
        <strain evidence="2 3">PLY_AMNH</strain>
    </source>
</reference>
<feature type="region of interest" description="Disordered" evidence="1">
    <location>
        <begin position="91"/>
        <end position="142"/>
    </location>
</feature>
<accession>A0AAE0GFR9</accession>
<dbReference type="SUPFAM" id="SSF51197">
    <property type="entry name" value="Clavaminate synthase-like"/>
    <property type="match status" value="1"/>
</dbReference>
<dbReference type="AlphaFoldDB" id="A0AAE0GFR9"/>
<evidence type="ECO:0008006" key="4">
    <source>
        <dbReference type="Google" id="ProtNLM"/>
    </source>
</evidence>
<feature type="region of interest" description="Disordered" evidence="1">
    <location>
        <begin position="463"/>
        <end position="488"/>
    </location>
</feature>
<comment type="caution">
    <text evidence="2">The sequence shown here is derived from an EMBL/GenBank/DDBJ whole genome shotgun (WGS) entry which is preliminary data.</text>
</comment>
<evidence type="ECO:0000313" key="2">
    <source>
        <dbReference type="EMBL" id="KAK3277237.1"/>
    </source>
</evidence>
<dbReference type="InterPro" id="IPR008775">
    <property type="entry name" value="Phytyl_CoA_dOase-like"/>
</dbReference>
<sequence length="488" mass="54394">MAQKYMKKKTPGLIASALLNSISRDGTPLNAEVRLKLKLSITKLAEELTEEATRREHQMHDECELNVIDACIDSIKKGEVDRALRSLEERKGHLERRGSQRQAEHKEDADSDGWDSEEENPDPTSTPEEDAGSGPKKGSEGSEQIVEALNLDDPKHWLDLIDAQLHILDEAAIAAPVVEDLDTEALRAHLLEHGYLQSTAVYPRPRLEALMSGIRALEGKGWPAVFIFMYDEAWHLIDGIWDHVEAIMGGPCVLEPSFTAFRLSHKKSADGEKYIGNNFGLPHRDYSYAEALATDGSTQLLSVWFPLNDITVDNGCMYVVPKEFDGNFERDHAYEHKQVVTQGGVKGTEFLHFGLAGVRPLPAAAGSILAWQSNVIHWGSSCSSRGAHDPRTSLAFVFRRDFSNPDPECPPLRRDQLNTLTVSERIRFVTRTIAYFKHWYTIPEAMKRALSPYAAFATTTGSVSENRYSSEAYEASPAAEPATENAYK</sequence>